<evidence type="ECO:0000256" key="10">
    <source>
        <dbReference type="ARBA" id="ARBA00022679"/>
    </source>
</evidence>
<dbReference type="SUPFAM" id="SSF48208">
    <property type="entry name" value="Six-hairpin glycosidases"/>
    <property type="match status" value="1"/>
</dbReference>
<dbReference type="Proteomes" id="UP000240883">
    <property type="component" value="Unassembled WGS sequence"/>
</dbReference>
<dbReference type="EC" id="3.2.1.33" evidence="6"/>
<dbReference type="PANTHER" id="PTHR10569:SF2">
    <property type="entry name" value="GLYCOGEN DEBRANCHING ENZYME"/>
    <property type="match status" value="1"/>
</dbReference>
<evidence type="ECO:0000256" key="5">
    <source>
        <dbReference type="ARBA" id="ARBA00012560"/>
    </source>
</evidence>
<comment type="catalytic activity">
    <reaction evidence="2">
        <text>Hydrolysis of (1-&gt;6)-alpha-D-glucosidic branch linkages in glycogen phosphorylase limit dextrin.</text>
        <dbReference type="EC" id="3.2.1.33"/>
    </reaction>
</comment>
<evidence type="ECO:0000256" key="13">
    <source>
        <dbReference type="ARBA" id="ARBA00023268"/>
    </source>
</evidence>
<keyword evidence="14" id="KW-0326">Glycosidase</keyword>
<dbReference type="InterPro" id="IPR010401">
    <property type="entry name" value="AGL/Gdb1"/>
</dbReference>
<dbReference type="FunFam" id="3.20.20.80:FF:000333">
    <property type="entry name" value="Glycogen debranching enzyme Gdb1, putative (AFU_orthologue AFUA_1G02140)"/>
    <property type="match status" value="1"/>
</dbReference>
<evidence type="ECO:0000256" key="16">
    <source>
        <dbReference type="ARBA" id="ARBA00031477"/>
    </source>
</evidence>
<dbReference type="InterPro" id="IPR029436">
    <property type="entry name" value="AGL_euk_N"/>
</dbReference>
<dbReference type="InterPro" id="IPR008928">
    <property type="entry name" value="6-hairpin_glycosidase_sf"/>
</dbReference>
<dbReference type="GO" id="GO:0004135">
    <property type="term" value="F:amylo-alpha-1,6-glucosidase activity"/>
    <property type="evidence" value="ECO:0007669"/>
    <property type="project" value="UniProtKB-EC"/>
</dbReference>
<dbReference type="InterPro" id="IPR017853">
    <property type="entry name" value="GH"/>
</dbReference>
<evidence type="ECO:0000256" key="12">
    <source>
        <dbReference type="ARBA" id="ARBA00023056"/>
    </source>
</evidence>
<evidence type="ECO:0000256" key="9">
    <source>
        <dbReference type="ARBA" id="ARBA00022676"/>
    </source>
</evidence>
<feature type="domain" description="Glycogen debranching enzyme central" evidence="20">
    <location>
        <begin position="744"/>
        <end position="988"/>
    </location>
</feature>
<evidence type="ECO:0000259" key="18">
    <source>
        <dbReference type="Pfam" id="PF14699"/>
    </source>
</evidence>
<comment type="subcellular location">
    <subcellularLocation>
        <location evidence="4">Cytoplasm</location>
    </subcellularLocation>
</comment>
<evidence type="ECO:0000256" key="2">
    <source>
        <dbReference type="ARBA" id="ARBA00000927"/>
    </source>
</evidence>
<feature type="domain" description="Glycogen debranching enzyme C-terminal" evidence="17">
    <location>
        <begin position="1078"/>
        <end position="1533"/>
    </location>
</feature>
<dbReference type="Pfam" id="PF14699">
    <property type="entry name" value="hGDE_N"/>
    <property type="match status" value="1"/>
</dbReference>
<keyword evidence="10" id="KW-0808">Transferase</keyword>
<dbReference type="Gene3D" id="3.20.20.80">
    <property type="entry name" value="Glycosidases"/>
    <property type="match status" value="2"/>
</dbReference>
<dbReference type="Gene3D" id="1.50.10.10">
    <property type="match status" value="1"/>
</dbReference>
<dbReference type="Pfam" id="PF06202">
    <property type="entry name" value="GDE_C"/>
    <property type="match status" value="1"/>
</dbReference>
<evidence type="ECO:0000256" key="15">
    <source>
        <dbReference type="ARBA" id="ARBA00025780"/>
    </source>
</evidence>
<dbReference type="PANTHER" id="PTHR10569">
    <property type="entry name" value="GLYCOGEN DEBRANCHING ENZYME"/>
    <property type="match status" value="1"/>
</dbReference>
<keyword evidence="8" id="KW-0963">Cytoplasm</keyword>
<comment type="similarity">
    <text evidence="15">Belongs to the glycogen debranching enzyme family.</text>
</comment>
<dbReference type="Pfam" id="PF14701">
    <property type="entry name" value="hDGE_amylase"/>
    <property type="match status" value="1"/>
</dbReference>
<evidence type="ECO:0000313" key="21">
    <source>
        <dbReference type="EMBL" id="PSN65423.1"/>
    </source>
</evidence>
<evidence type="ECO:0000259" key="17">
    <source>
        <dbReference type="Pfam" id="PF06202"/>
    </source>
</evidence>
<dbReference type="STRING" id="1448308.A0A2T2NJ17"/>
<dbReference type="InterPro" id="IPR032792">
    <property type="entry name" value="AGL_glucanoTrfase"/>
</dbReference>
<dbReference type="NCBIfam" id="TIGR01531">
    <property type="entry name" value="glyc_debranch"/>
    <property type="match status" value="1"/>
</dbReference>
<sequence>MTAIQAVYQLPLTDAGAPDVKGTYIYLPPPTDPAYVIRFQIEGTSSICRHGSLWVNIPHKGDKFQRDRYHEYKLKPDFNGITEIDIPIHEANAYSFYTTYTPLPEWSFADVASPKPTQTPTYYIDVCPRLTLQGQQMPVESIAVFSILSKFMGKYPTDWDNHLRGISERGYNMVHFTPLMIRGDSNSPYSIYDQLAFDGGSFPNGEEDVAQMVKKMEHEFNMLAMTDVVWNHTANNSKWLEAHPEAGYNVETAEWLRPALELDTELLKYSKQLRTLGLPTKIESVDQLLKIMDGVKTRVLGGLKLWEYYVVDVERDTEAVVKAWVAGQAEFPEDSFSEAGLRGLDAVKDWTLEKKAAWLVDHALRGGDRLGQRFRRKIDPNAGAGLLCALFGRYDSRTSSTPDERAAHGALHRILDEVNLHFYREYDADAAEILEQLFNRIKYCRIDDHGPKMGEITESNPLIEPYFTRLPLNETTKKHNPEALALVNNGWVWAADAMRDNAGPKSRAYLRREVIVWGDCVKLRYGDGPQDNPFLWEHMAQYTRLMAKYFHGFRIDNCHSTPIHLAEYMLDQARTVNPNIFVVAELFSGSEEMDFKFVMRLGISALIRECMQAWSTQELSRLVHRHGGVPIASFETDEVLNADQMVTSNGTTSEPRQTIKKIKRSPVHALFMDCTHDNETPAQKRDARDTLSSAALVAMCSCATGSVFGFDEVYPQLIELVHETRLYTSPSSSGTVKAQAGEGGIGGIRKILNEIHTNMGKDGYSETYIHHDKEYITVHRVHPKTRRGYFLIAHTAFPGYGDGNGGFAPTHLPGTEAKLIGAWNLEVDNSPDTRAAVIGDKTTLRGLPSETKALQGVSIETGHDSTTIKIPDHFPPGSIALFETWVPSAEHSEGLDKFVTTGARAAFKDVTLTDLNYILYKCDAEERDATDNKDGTYNVPGHGSLVYAGLQGWWSVLRDVVNDNNLGHPLCNHLREGQWALDYCVGRLERISEKPLYSNIKGPAEWLKDRFDAIRKVPSFLLPRYFAMVIQTAYNAAVDRSIELMGDNVRNGQAFLRSLSLVSIQLTGYVNSASLWPDKTVPSLAAGLPHFACDWARCWGRDICISARGLYLCTGRYDDAKEHILAFASVLKHGMIPNLLSGGRLPRYNSRDSVWWFVQDIQDYTKIVPNGLDLLQEPVRRRFLPYDDTWFAWDDERAYSKTSSVEDIIQEVLQRHATGLDFREYDAGPNIDSQMKSEGFNIKVWTDWETGLIFGGNQSNCGTWMDKMGESEKAGSKGVPGTPRDGAPVEIIGMLYSCLRWVSRLHEQGRYRYEGVSIEGGKKAISFKAWAEKIKANFERAFYVPRTPEEDSSYDVNPKIINRRGIYKDLYRSGKEYEDYQLRPNFPVAMTVAPDLFDDEHALYALQMADRILLGPQGMKTLDPSDLNYRPYYINSEDSTDFHTSKGRNYHQGPEWVWPTGFFLRAFLKFDLKRRKTPAERIESYQQITRRLAGCMKAIKESPWAGLTELTQKDGEFCGDSCPTQAWSASCLIDLFQDAREYELEESG</sequence>
<keyword evidence="13" id="KW-0511">Multifunctional enzyme</keyword>
<proteinExistence type="inferred from homology"/>
<keyword evidence="9" id="KW-0328">Glycosyltransferase</keyword>
<dbReference type="InterPro" id="IPR032788">
    <property type="entry name" value="AGL_central"/>
</dbReference>
<evidence type="ECO:0000259" key="19">
    <source>
        <dbReference type="Pfam" id="PF14701"/>
    </source>
</evidence>
<evidence type="ECO:0000256" key="4">
    <source>
        <dbReference type="ARBA" id="ARBA00004496"/>
    </source>
</evidence>
<dbReference type="GO" id="GO:0005980">
    <property type="term" value="P:glycogen catabolic process"/>
    <property type="evidence" value="ECO:0007669"/>
    <property type="project" value="InterPro"/>
</dbReference>
<keyword evidence="22" id="KW-1185">Reference proteome</keyword>
<organism evidence="21 22">
    <name type="scientific">Corynespora cassiicola Philippines</name>
    <dbReference type="NCBI Taxonomy" id="1448308"/>
    <lineage>
        <taxon>Eukaryota</taxon>
        <taxon>Fungi</taxon>
        <taxon>Dikarya</taxon>
        <taxon>Ascomycota</taxon>
        <taxon>Pezizomycotina</taxon>
        <taxon>Dothideomycetes</taxon>
        <taxon>Pleosporomycetidae</taxon>
        <taxon>Pleosporales</taxon>
        <taxon>Corynesporascaceae</taxon>
        <taxon>Corynespora</taxon>
    </lineage>
</organism>
<dbReference type="CDD" id="cd11327">
    <property type="entry name" value="AmyAc_Glg_debranch_2"/>
    <property type="match status" value="1"/>
</dbReference>
<dbReference type="GO" id="GO:0004134">
    <property type="term" value="F:4-alpha-glucanotransferase activity"/>
    <property type="evidence" value="ECO:0007669"/>
    <property type="project" value="UniProtKB-EC"/>
</dbReference>
<dbReference type="Pfam" id="PF14702">
    <property type="entry name" value="hGDE_central"/>
    <property type="match status" value="1"/>
</dbReference>
<dbReference type="GO" id="GO:0005737">
    <property type="term" value="C:cytoplasm"/>
    <property type="evidence" value="ECO:0007669"/>
    <property type="project" value="UniProtKB-SubCell"/>
</dbReference>
<dbReference type="FunFam" id="1.50.10.10:FF:000039">
    <property type="entry name" value="Glycogen debranching enzyme Gdb1, putative"/>
    <property type="match status" value="1"/>
</dbReference>
<dbReference type="OrthoDB" id="10248904at2759"/>
<dbReference type="InterPro" id="IPR032790">
    <property type="entry name" value="GDE_C"/>
</dbReference>
<evidence type="ECO:0000256" key="8">
    <source>
        <dbReference type="ARBA" id="ARBA00022490"/>
    </source>
</evidence>
<keyword evidence="12" id="KW-0320">Glycogen biosynthesis</keyword>
<name>A0A2T2NJ17_CORCC</name>
<dbReference type="GO" id="GO:0005978">
    <property type="term" value="P:glycogen biosynthetic process"/>
    <property type="evidence" value="ECO:0007669"/>
    <property type="project" value="UniProtKB-KW"/>
</dbReference>
<evidence type="ECO:0000256" key="3">
    <source>
        <dbReference type="ARBA" id="ARBA00003530"/>
    </source>
</evidence>
<evidence type="ECO:0000256" key="11">
    <source>
        <dbReference type="ARBA" id="ARBA00022801"/>
    </source>
</evidence>
<evidence type="ECO:0000313" key="22">
    <source>
        <dbReference type="Proteomes" id="UP000240883"/>
    </source>
</evidence>
<feature type="domain" description="Eukaryotic glycogen debranching enzyme N-terminal" evidence="18">
    <location>
        <begin position="37"/>
        <end position="133"/>
    </location>
</feature>
<feature type="domain" description="Glycogen debranching enzyme glucanotransferase" evidence="19">
    <location>
        <begin position="136"/>
        <end position="580"/>
    </location>
</feature>
<dbReference type="InterPro" id="IPR012341">
    <property type="entry name" value="6hp_glycosidase-like_sf"/>
</dbReference>
<keyword evidence="11" id="KW-0378">Hydrolase</keyword>
<comment type="function">
    <text evidence="3">Multifunctional enzyme acting as 1,4-alpha-D-glucan:1,4-alpha-D-glucan 4-alpha-D-glycosyltransferase and amylo-1,6-glucosidase in glycogen degradation.</text>
</comment>
<evidence type="ECO:0000256" key="1">
    <source>
        <dbReference type="ARBA" id="ARBA00000439"/>
    </source>
</evidence>
<accession>A0A2T2NJ17</accession>
<protein>
    <recommendedName>
        <fullName evidence="7">Glycogen debranching enzyme</fullName>
        <ecNumber evidence="5">2.4.1.25</ecNumber>
        <ecNumber evidence="6">3.2.1.33</ecNumber>
    </recommendedName>
    <alternativeName>
        <fullName evidence="16">Glycogen debrancher</fullName>
    </alternativeName>
</protein>
<reference evidence="21 22" key="1">
    <citation type="journal article" date="2018" name="Front. Microbiol.">
        <title>Genome-Wide Analysis of Corynespora cassiicola Leaf Fall Disease Putative Effectors.</title>
        <authorList>
            <person name="Lopez D."/>
            <person name="Ribeiro S."/>
            <person name="Label P."/>
            <person name="Fumanal B."/>
            <person name="Venisse J.S."/>
            <person name="Kohler A."/>
            <person name="de Oliveira R.R."/>
            <person name="Labutti K."/>
            <person name="Lipzen A."/>
            <person name="Lail K."/>
            <person name="Bauer D."/>
            <person name="Ohm R.A."/>
            <person name="Barry K.W."/>
            <person name="Spatafora J."/>
            <person name="Grigoriev I.V."/>
            <person name="Martin F.M."/>
            <person name="Pujade-Renaud V."/>
        </authorList>
    </citation>
    <scope>NUCLEOTIDE SEQUENCE [LARGE SCALE GENOMIC DNA]</scope>
    <source>
        <strain evidence="21 22">Philippines</strain>
    </source>
</reference>
<evidence type="ECO:0000256" key="6">
    <source>
        <dbReference type="ARBA" id="ARBA00012778"/>
    </source>
</evidence>
<evidence type="ECO:0000256" key="7">
    <source>
        <dbReference type="ARBA" id="ARBA00020723"/>
    </source>
</evidence>
<evidence type="ECO:0000256" key="14">
    <source>
        <dbReference type="ARBA" id="ARBA00023295"/>
    </source>
</evidence>
<dbReference type="EC" id="2.4.1.25" evidence="5"/>
<dbReference type="SUPFAM" id="SSF51445">
    <property type="entry name" value="(Trans)glycosidases"/>
    <property type="match status" value="1"/>
</dbReference>
<comment type="catalytic activity">
    <reaction evidence="1">
        <text>Transfers a segment of a (1-&gt;4)-alpha-D-glucan to a new position in an acceptor, which may be glucose or a (1-&gt;4)-alpha-D-glucan.</text>
        <dbReference type="EC" id="2.4.1.25"/>
    </reaction>
</comment>
<dbReference type="InterPro" id="IPR006421">
    <property type="entry name" value="Glycogen_debranch_met"/>
</dbReference>
<gene>
    <name evidence="21" type="ORF">BS50DRAFT_678171</name>
</gene>
<evidence type="ECO:0000259" key="20">
    <source>
        <dbReference type="Pfam" id="PF14702"/>
    </source>
</evidence>
<dbReference type="EMBL" id="KZ678137">
    <property type="protein sequence ID" value="PSN65423.1"/>
    <property type="molecule type" value="Genomic_DNA"/>
</dbReference>
<dbReference type="FunFam" id="3.20.20.80:FF:000242">
    <property type="entry name" value="Glycogen debranching enzyme Gdb1, putative"/>
    <property type="match status" value="1"/>
</dbReference>